<evidence type="ECO:0000256" key="2">
    <source>
        <dbReference type="ARBA" id="ARBA00022747"/>
    </source>
</evidence>
<evidence type="ECO:0000259" key="4">
    <source>
        <dbReference type="Pfam" id="PF01420"/>
    </source>
</evidence>
<evidence type="ECO:0000313" key="6">
    <source>
        <dbReference type="Proteomes" id="UP000658741"/>
    </source>
</evidence>
<protein>
    <submittedName>
        <fullName evidence="5">Type I restriction modification DNA specificity domain protein</fullName>
    </submittedName>
</protein>
<evidence type="ECO:0000256" key="1">
    <source>
        <dbReference type="ARBA" id="ARBA00010923"/>
    </source>
</evidence>
<reference evidence="5" key="1">
    <citation type="submission" date="2019-05" db="EMBL/GenBank/DDBJ databases">
        <authorList>
            <person name="Hibberd M."/>
        </authorList>
    </citation>
    <scope>NUCLEOTIDE SEQUENCE</scope>
    <source>
        <strain evidence="5">Haemophilus_influenzae_BgEED16</strain>
    </source>
</reference>
<dbReference type="SUPFAM" id="SSF116734">
    <property type="entry name" value="DNA methylase specificity domain"/>
    <property type="match status" value="2"/>
</dbReference>
<accession>A0AAX3IQ26</accession>
<comment type="similarity">
    <text evidence="1">Belongs to the type-I restriction system S methylase family.</text>
</comment>
<organism evidence="5 6">
    <name type="scientific">Haemophilus influenzae</name>
    <dbReference type="NCBI Taxonomy" id="727"/>
    <lineage>
        <taxon>Bacteria</taxon>
        <taxon>Pseudomonadati</taxon>
        <taxon>Pseudomonadota</taxon>
        <taxon>Gammaproteobacteria</taxon>
        <taxon>Pasteurellales</taxon>
        <taxon>Pasteurellaceae</taxon>
        <taxon>Haemophilus</taxon>
    </lineage>
</organism>
<dbReference type="InterPro" id="IPR044946">
    <property type="entry name" value="Restrct_endonuc_typeI_TRD_sf"/>
</dbReference>
<dbReference type="AlphaFoldDB" id="A0AAX3IQ26"/>
<name>A0AAX3IQ26_HAEIF</name>
<dbReference type="GO" id="GO:0009307">
    <property type="term" value="P:DNA restriction-modification system"/>
    <property type="evidence" value="ECO:0007669"/>
    <property type="project" value="UniProtKB-KW"/>
</dbReference>
<proteinExistence type="inferred from homology"/>
<keyword evidence="2" id="KW-0680">Restriction system</keyword>
<comment type="caution">
    <text evidence="5">The sequence shown here is derived from an EMBL/GenBank/DDBJ whole genome shotgun (WGS) entry which is preliminary data.</text>
</comment>
<evidence type="ECO:0000313" key="5">
    <source>
        <dbReference type="EMBL" id="VTX49483.1"/>
    </source>
</evidence>
<sequence>MFKAYQEYKNSGVEWLGDVPKNWNTLSLKRITKEHSGNGFPVLLQGKNGNIPFLKVSDISQNKSIFIKEYNNSVNEATRIENKWNLVPKNSIVTAKIGEALRKNNRRILSQDSIIDNNCLGIESINIDLMFNFYLHLVIDFDWFANEGAVPSVSMNKYRNFKIALPNKEEQTQIATFLDQETQKIDHLISKQEKLIELLEEQRKSIISHAVTKGINPNAEMKESGVEWLGEVPEGWEMKPFYSLYQRIKITNKPKEMLLSIYRDYGVIPKDSRDDNHNVASEDLSPYQFVDINYLVVNKMKAWQGSLAISDYKGIISPAYFIYEPKHNYYHKYIHFLLRSIFYIQTYKNISKGIRVGQWDLDDYQFNRIKILIPPLKEQIAIVNYIEEENNKINHLIQKQTTLIEKLKEYRASIISHAVTGKIDVRNLI</sequence>
<dbReference type="PANTHER" id="PTHR43140:SF1">
    <property type="entry name" value="TYPE I RESTRICTION ENZYME ECOKI SPECIFICITY SUBUNIT"/>
    <property type="match status" value="1"/>
</dbReference>
<keyword evidence="3" id="KW-0238">DNA-binding</keyword>
<dbReference type="InterPro" id="IPR000055">
    <property type="entry name" value="Restrct_endonuc_typeI_TRD"/>
</dbReference>
<feature type="domain" description="Type I restriction modification DNA specificity" evidence="4">
    <location>
        <begin position="20"/>
        <end position="193"/>
    </location>
</feature>
<dbReference type="Gene3D" id="3.90.220.20">
    <property type="entry name" value="DNA methylase specificity domains"/>
    <property type="match status" value="2"/>
</dbReference>
<dbReference type="EMBL" id="CABFLD010000011">
    <property type="protein sequence ID" value="VTX49483.1"/>
    <property type="molecule type" value="Genomic_DNA"/>
</dbReference>
<dbReference type="Gene3D" id="1.10.287.1120">
    <property type="entry name" value="Bipartite methylase S protein"/>
    <property type="match status" value="1"/>
</dbReference>
<dbReference type="PANTHER" id="PTHR43140">
    <property type="entry name" value="TYPE-1 RESTRICTION ENZYME ECOKI SPECIFICITY PROTEIN"/>
    <property type="match status" value="1"/>
</dbReference>
<gene>
    <name evidence="5" type="ORF">CAGEJMGA_00105</name>
</gene>
<dbReference type="RefSeq" id="WP_112082554.1">
    <property type="nucleotide sequence ID" value="NZ_CABFLD010000011.1"/>
</dbReference>
<dbReference type="InterPro" id="IPR051212">
    <property type="entry name" value="Type-I_RE_S_subunit"/>
</dbReference>
<dbReference type="GO" id="GO:0003677">
    <property type="term" value="F:DNA binding"/>
    <property type="evidence" value="ECO:0007669"/>
    <property type="project" value="UniProtKB-KW"/>
</dbReference>
<evidence type="ECO:0000256" key="3">
    <source>
        <dbReference type="ARBA" id="ARBA00023125"/>
    </source>
</evidence>
<dbReference type="Pfam" id="PF01420">
    <property type="entry name" value="Methylase_S"/>
    <property type="match status" value="1"/>
</dbReference>
<dbReference type="Proteomes" id="UP000658741">
    <property type="component" value="Unassembled WGS sequence"/>
</dbReference>